<dbReference type="AlphaFoldDB" id="A0A7G5F679"/>
<proteinExistence type="predicted"/>
<dbReference type="EMBL" id="MN423365">
    <property type="protein sequence ID" value="QMV81754.1"/>
    <property type="molecule type" value="Genomic_DNA"/>
</dbReference>
<sequence>MAAVKILQMKHSRQANPNDKKYLPDQVLSDPPRTFTKVKAESPRV</sequence>
<accession>A0A7G5F679</accession>
<feature type="region of interest" description="Disordered" evidence="1">
    <location>
        <begin position="1"/>
        <end position="45"/>
    </location>
</feature>
<organism evidence="2">
    <name type="scientific">Leclercia adecarboxylata</name>
    <dbReference type="NCBI Taxonomy" id="83655"/>
    <lineage>
        <taxon>Bacteria</taxon>
        <taxon>Pseudomonadati</taxon>
        <taxon>Pseudomonadota</taxon>
        <taxon>Gammaproteobacteria</taxon>
        <taxon>Enterobacterales</taxon>
        <taxon>Enterobacteriaceae</taxon>
        <taxon>Leclercia</taxon>
    </lineage>
</organism>
<protein>
    <submittedName>
        <fullName evidence="2">Uncharacterized protein</fullName>
    </submittedName>
</protein>
<name>A0A7G5F679_9ENTR</name>
<evidence type="ECO:0000313" key="2">
    <source>
        <dbReference type="EMBL" id="QMV81754.1"/>
    </source>
</evidence>
<keyword evidence="2" id="KW-0614">Plasmid</keyword>
<geneLocation type="plasmid" evidence="2">
    <name>pL21-1NR</name>
</geneLocation>
<reference evidence="2" key="1">
    <citation type="submission" date="2019-09" db="EMBL/GenBank/DDBJ databases">
        <authorList>
            <person name="Zhou D."/>
            <person name="Xu Y."/>
        </authorList>
    </citation>
    <scope>NUCLEOTIDE SEQUENCE</scope>
    <source>
        <strain evidence="2">L21</strain>
        <plasmid evidence="2">pL21-1NR</plasmid>
    </source>
</reference>
<evidence type="ECO:0000256" key="1">
    <source>
        <dbReference type="SAM" id="MobiDB-lite"/>
    </source>
</evidence>